<dbReference type="EMBL" id="SMZJ02000011">
    <property type="protein sequence ID" value="TWO31511.1"/>
    <property type="molecule type" value="Genomic_DNA"/>
</dbReference>
<organism evidence="1 2">
    <name type="scientific">Seonamhaeicola sediminis</name>
    <dbReference type="NCBI Taxonomy" id="2528206"/>
    <lineage>
        <taxon>Bacteria</taxon>
        <taxon>Pseudomonadati</taxon>
        <taxon>Bacteroidota</taxon>
        <taxon>Flavobacteriia</taxon>
        <taxon>Flavobacteriales</taxon>
        <taxon>Flavobacteriaceae</taxon>
    </lineage>
</organism>
<evidence type="ECO:0000313" key="2">
    <source>
        <dbReference type="Proteomes" id="UP000295814"/>
    </source>
</evidence>
<reference evidence="1 2" key="2">
    <citation type="submission" date="2019-07" db="EMBL/GenBank/DDBJ databases">
        <title>Seonamhaeicola sp. W255 draft genome.</title>
        <authorList>
            <person name="Zhang X.-Y."/>
            <person name="Zhang R."/>
            <person name="Zhong Y.-L."/>
            <person name="Du Z.-J."/>
        </authorList>
    </citation>
    <scope>NUCLEOTIDE SEQUENCE [LARGE SCALE GENOMIC DNA]</scope>
    <source>
        <strain evidence="1 2">W255</strain>
    </source>
</reference>
<protein>
    <submittedName>
        <fullName evidence="1">Uncharacterized protein</fullName>
    </submittedName>
</protein>
<keyword evidence="2" id="KW-1185">Reference proteome</keyword>
<accession>A0A562YAS9</accession>
<name>A0A562YAS9_9FLAO</name>
<reference evidence="1 2" key="1">
    <citation type="submission" date="2019-03" db="EMBL/GenBank/DDBJ databases">
        <authorList>
            <person name="Zhong Y.L."/>
        </authorList>
    </citation>
    <scope>NUCLEOTIDE SEQUENCE [LARGE SCALE GENOMIC DNA]</scope>
    <source>
        <strain evidence="1 2">W255</strain>
    </source>
</reference>
<gene>
    <name evidence="1" type="ORF">E1J38_013390</name>
</gene>
<dbReference type="Proteomes" id="UP000295814">
    <property type="component" value="Unassembled WGS sequence"/>
</dbReference>
<dbReference type="AlphaFoldDB" id="A0A562YAS9"/>
<proteinExistence type="predicted"/>
<dbReference type="RefSeq" id="WP_133357349.1">
    <property type="nucleotide sequence ID" value="NZ_SMZJ02000011.1"/>
</dbReference>
<sequence>MTDSFVKFIYSTEKGSPYLMVKSLTKTFYDKEVYLGDQEVVESFFNAAQRIFSNNNFLNENQMEELLFLFEENLPMLVLCIYIQSIRNDEKKLEALIRNRVLVYKLIIKGHDEVMNDMGYSNNELCMGLFDENYNKDDFSMLMNILFP</sequence>
<evidence type="ECO:0000313" key="1">
    <source>
        <dbReference type="EMBL" id="TWO31511.1"/>
    </source>
</evidence>
<comment type="caution">
    <text evidence="1">The sequence shown here is derived from an EMBL/GenBank/DDBJ whole genome shotgun (WGS) entry which is preliminary data.</text>
</comment>